<dbReference type="Gene3D" id="2.40.50.100">
    <property type="match status" value="1"/>
</dbReference>
<keyword evidence="3" id="KW-0687">Ribonucleoprotein</keyword>
<proteinExistence type="inferred from homology"/>
<dbReference type="GeneID" id="107068725"/>
<accession>A0ABM1IL29</accession>
<organism evidence="4 5">
    <name type="scientific">Polistes dominula</name>
    <name type="common">European paper wasp</name>
    <name type="synonym">Vespa dominula</name>
    <dbReference type="NCBI Taxonomy" id="743375"/>
    <lineage>
        <taxon>Eukaryota</taxon>
        <taxon>Metazoa</taxon>
        <taxon>Ecdysozoa</taxon>
        <taxon>Arthropoda</taxon>
        <taxon>Hexapoda</taxon>
        <taxon>Insecta</taxon>
        <taxon>Pterygota</taxon>
        <taxon>Neoptera</taxon>
        <taxon>Endopterygota</taxon>
        <taxon>Hymenoptera</taxon>
        <taxon>Apocrita</taxon>
        <taxon>Aculeata</taxon>
        <taxon>Vespoidea</taxon>
        <taxon>Vespidae</taxon>
        <taxon>Polistinae</taxon>
        <taxon>Polistini</taxon>
        <taxon>Polistes</taxon>
    </lineage>
</organism>
<dbReference type="RefSeq" id="XP_015180916.1">
    <property type="nucleotide sequence ID" value="XM_015325430.1"/>
</dbReference>
<sequence length="149" mass="16812">MALVSNIISSISQKVTKFGLNSNAINWECVRYASKKAGSCTKNKTIKTRPKLRGLRVSDGEFVQAGKMLATQLRPRFHPGLNVGCGKNGTLFAMEKGNVMVTCEKVNLNWDHPWVRLNYANREGQTIYKKHVNVIPEPQHNRFKLINTI</sequence>
<dbReference type="InterPro" id="IPR001684">
    <property type="entry name" value="Ribosomal_bL27"/>
</dbReference>
<evidence type="ECO:0000256" key="3">
    <source>
        <dbReference type="ARBA" id="ARBA00023274"/>
    </source>
</evidence>
<dbReference type="GO" id="GO:0005840">
    <property type="term" value="C:ribosome"/>
    <property type="evidence" value="ECO:0007669"/>
    <property type="project" value="UniProtKB-KW"/>
</dbReference>
<keyword evidence="4" id="KW-1185">Reference proteome</keyword>
<comment type="similarity">
    <text evidence="1">Belongs to the bacterial ribosomal protein bL27 family.</text>
</comment>
<evidence type="ECO:0000313" key="4">
    <source>
        <dbReference type="Proteomes" id="UP000694924"/>
    </source>
</evidence>
<keyword evidence="2 5" id="KW-0689">Ribosomal protein</keyword>
<name>A0ABM1IL29_POLDO</name>
<evidence type="ECO:0000313" key="5">
    <source>
        <dbReference type="RefSeq" id="XP_015180916.1"/>
    </source>
</evidence>
<gene>
    <name evidence="5" type="primary">LOC107068725</name>
</gene>
<dbReference type="Pfam" id="PF01016">
    <property type="entry name" value="Ribosomal_L27"/>
    <property type="match status" value="1"/>
</dbReference>
<dbReference type="Proteomes" id="UP000694924">
    <property type="component" value="Unplaced"/>
</dbReference>
<evidence type="ECO:0000256" key="1">
    <source>
        <dbReference type="ARBA" id="ARBA00010797"/>
    </source>
</evidence>
<reference evidence="5" key="1">
    <citation type="submission" date="2025-08" db="UniProtKB">
        <authorList>
            <consortium name="RefSeq"/>
        </authorList>
    </citation>
    <scope>IDENTIFICATION</scope>
    <source>
        <tissue evidence="5">Whole body</tissue>
    </source>
</reference>
<evidence type="ECO:0000256" key="2">
    <source>
        <dbReference type="ARBA" id="ARBA00022980"/>
    </source>
</evidence>
<dbReference type="SUPFAM" id="SSF110324">
    <property type="entry name" value="Ribosomal L27 protein-like"/>
    <property type="match status" value="1"/>
</dbReference>
<dbReference type="PANTHER" id="PTHR15893">
    <property type="entry name" value="RIBOSOMAL PROTEIN L27"/>
    <property type="match status" value="1"/>
</dbReference>
<dbReference type="PANTHER" id="PTHR15893:SF0">
    <property type="entry name" value="LARGE RIBOSOMAL SUBUNIT PROTEIN BL27M"/>
    <property type="match status" value="1"/>
</dbReference>
<protein>
    <submittedName>
        <fullName evidence="5">39S ribosomal protein L27, mitochondrial</fullName>
    </submittedName>
</protein>